<evidence type="ECO:0000256" key="1">
    <source>
        <dbReference type="SAM" id="SignalP"/>
    </source>
</evidence>
<feature type="signal peptide" evidence="1">
    <location>
        <begin position="1"/>
        <end position="22"/>
    </location>
</feature>
<dbReference type="AlphaFoldDB" id="A0A4Y7QFN4"/>
<sequence>MIALRHLFFLYVALTETICTAAAPVRDAPPTPQAKGLTKASEAIPPVKAVPVKVPPVDQPPTVAITTKTTLTKTSTSKAPVITTTALPAVTTSKTVNATASVPVTSSSAPIVATTSQPVKASAPVQVTSIVGATSESVNASASACPVKRSSVLENVQTRNVAARSLTSKEEHRVSLLRFKVGTDHEHWALFFHPSAPSDDGSFTGTRVDAEIVNANFPNAVLGTSVTQDKRFEPRDTAARTDTITTPATVANGAAAQKLVNKAGAVRLTQQPPTQNCVDFTHLAMQALSTVSRGFTAISADMFQPIFSADEEGVRERTDCNFTCRIAGEAD</sequence>
<organism evidence="2 3">
    <name type="scientific">Rickenella mellea</name>
    <dbReference type="NCBI Taxonomy" id="50990"/>
    <lineage>
        <taxon>Eukaryota</taxon>
        <taxon>Fungi</taxon>
        <taxon>Dikarya</taxon>
        <taxon>Basidiomycota</taxon>
        <taxon>Agaricomycotina</taxon>
        <taxon>Agaricomycetes</taxon>
        <taxon>Hymenochaetales</taxon>
        <taxon>Rickenellaceae</taxon>
        <taxon>Rickenella</taxon>
    </lineage>
</organism>
<proteinExistence type="predicted"/>
<dbReference type="Proteomes" id="UP000294933">
    <property type="component" value="Unassembled WGS sequence"/>
</dbReference>
<accession>A0A4Y7QFN4</accession>
<reference evidence="2 3" key="1">
    <citation type="submission" date="2018-06" db="EMBL/GenBank/DDBJ databases">
        <title>A transcriptomic atlas of mushroom development highlights an independent origin of complex multicellularity.</title>
        <authorList>
            <consortium name="DOE Joint Genome Institute"/>
            <person name="Krizsan K."/>
            <person name="Almasi E."/>
            <person name="Merenyi Z."/>
            <person name="Sahu N."/>
            <person name="Viragh M."/>
            <person name="Koszo T."/>
            <person name="Mondo S."/>
            <person name="Kiss B."/>
            <person name="Balint B."/>
            <person name="Kues U."/>
            <person name="Barry K."/>
            <person name="Hegedus J.C."/>
            <person name="Henrissat B."/>
            <person name="Johnson J."/>
            <person name="Lipzen A."/>
            <person name="Ohm R."/>
            <person name="Nagy I."/>
            <person name="Pangilinan J."/>
            <person name="Yan J."/>
            <person name="Xiong Y."/>
            <person name="Grigoriev I.V."/>
            <person name="Hibbett D.S."/>
            <person name="Nagy L.G."/>
        </authorList>
    </citation>
    <scope>NUCLEOTIDE SEQUENCE [LARGE SCALE GENOMIC DNA]</scope>
    <source>
        <strain evidence="2 3">SZMC22713</strain>
    </source>
</reference>
<keyword evidence="1" id="KW-0732">Signal</keyword>
<keyword evidence="3" id="KW-1185">Reference proteome</keyword>
<gene>
    <name evidence="2" type="ORF">BD410DRAFT_836821</name>
</gene>
<feature type="chain" id="PRO_5021440222" evidence="1">
    <location>
        <begin position="23"/>
        <end position="331"/>
    </location>
</feature>
<dbReference type="EMBL" id="ML170162">
    <property type="protein sequence ID" value="TDL26166.1"/>
    <property type="molecule type" value="Genomic_DNA"/>
</dbReference>
<name>A0A4Y7QFN4_9AGAM</name>
<protein>
    <submittedName>
        <fullName evidence="2">Uncharacterized protein</fullName>
    </submittedName>
</protein>
<evidence type="ECO:0000313" key="3">
    <source>
        <dbReference type="Proteomes" id="UP000294933"/>
    </source>
</evidence>
<evidence type="ECO:0000313" key="2">
    <source>
        <dbReference type="EMBL" id="TDL26166.1"/>
    </source>
</evidence>
<dbReference type="VEuPathDB" id="FungiDB:BD410DRAFT_836821"/>